<organism evidence="6 7">
    <name type="scientific">Candidula unifasciata</name>
    <dbReference type="NCBI Taxonomy" id="100452"/>
    <lineage>
        <taxon>Eukaryota</taxon>
        <taxon>Metazoa</taxon>
        <taxon>Spiralia</taxon>
        <taxon>Lophotrochozoa</taxon>
        <taxon>Mollusca</taxon>
        <taxon>Gastropoda</taxon>
        <taxon>Heterobranchia</taxon>
        <taxon>Euthyneura</taxon>
        <taxon>Panpulmonata</taxon>
        <taxon>Eupulmonata</taxon>
        <taxon>Stylommatophora</taxon>
        <taxon>Helicina</taxon>
        <taxon>Helicoidea</taxon>
        <taxon>Geomitridae</taxon>
        <taxon>Candidula</taxon>
    </lineage>
</organism>
<dbReference type="OrthoDB" id="10068192at2759"/>
<feature type="compositionally biased region" description="Polar residues" evidence="5">
    <location>
        <begin position="221"/>
        <end position="235"/>
    </location>
</feature>
<keyword evidence="2" id="KW-0597">Phosphoprotein</keyword>
<evidence type="ECO:0000313" key="6">
    <source>
        <dbReference type="EMBL" id="CAG5129517.1"/>
    </source>
</evidence>
<dbReference type="Gene3D" id="1.10.287.2610">
    <property type="match status" value="1"/>
</dbReference>
<dbReference type="GO" id="GO:0016020">
    <property type="term" value="C:membrane"/>
    <property type="evidence" value="ECO:0007669"/>
    <property type="project" value="UniProtKB-SubCell"/>
</dbReference>
<feature type="region of interest" description="Disordered" evidence="5">
    <location>
        <begin position="215"/>
        <end position="235"/>
    </location>
</feature>
<feature type="coiled-coil region" evidence="4">
    <location>
        <begin position="32"/>
        <end position="73"/>
    </location>
</feature>
<evidence type="ECO:0000256" key="4">
    <source>
        <dbReference type="SAM" id="Coils"/>
    </source>
</evidence>
<reference evidence="6" key="1">
    <citation type="submission" date="2021-04" db="EMBL/GenBank/DDBJ databases">
        <authorList>
            <consortium name="Molecular Ecology Group"/>
        </authorList>
    </citation>
    <scope>NUCLEOTIDE SEQUENCE</scope>
</reference>
<proteinExistence type="predicted"/>
<sequence length="267" mass="30475">LDLHQQIAELHSQLQRSGAHITSIEHELMDSRQAMDLDLIKVKEELSRLRDRYDRLLESHKKMQKINHDLEDKLLRMVGQFESEKVSLQQELSTMMNKLVDARVLISQLDEESERYRTDCNTAVQLLQCKPSNFVAHKLNTTYCGDQVAMSRKAKASSNVCALIARVLTQSESRRVYPRMFLCTACKQDVFQEDKGCQVDLLSRTARTVEITTRKSRERNQSFVHNASPKGSFTTVSLSNSSIHDSGINISGSRDRLGSMGSETDYY</sequence>
<accession>A0A8S3ZJ32</accession>
<protein>
    <recommendedName>
        <fullName evidence="8">Brain-enriched guanylate kinase-associated protein</fullName>
    </recommendedName>
</protein>
<keyword evidence="7" id="KW-1185">Reference proteome</keyword>
<feature type="non-terminal residue" evidence="6">
    <location>
        <position position="267"/>
    </location>
</feature>
<gene>
    <name evidence="6" type="ORF">CUNI_LOCUS15075</name>
</gene>
<comment type="caution">
    <text evidence="6">The sequence shown here is derived from an EMBL/GenBank/DDBJ whole genome shotgun (WGS) entry which is preliminary data.</text>
</comment>
<dbReference type="PANTHER" id="PTHR28664">
    <property type="entry name" value="TIGHT JUNCTION-ASSOCIATED PROTEIN 1"/>
    <property type="match status" value="1"/>
</dbReference>
<evidence type="ECO:0000313" key="7">
    <source>
        <dbReference type="Proteomes" id="UP000678393"/>
    </source>
</evidence>
<dbReference type="AlphaFoldDB" id="A0A8S3ZJ32"/>
<dbReference type="Proteomes" id="UP000678393">
    <property type="component" value="Unassembled WGS sequence"/>
</dbReference>
<evidence type="ECO:0000256" key="2">
    <source>
        <dbReference type="ARBA" id="ARBA00022553"/>
    </source>
</evidence>
<evidence type="ECO:0000256" key="1">
    <source>
        <dbReference type="ARBA" id="ARBA00004170"/>
    </source>
</evidence>
<keyword evidence="4" id="KW-0175">Coiled coil</keyword>
<evidence type="ECO:0000256" key="3">
    <source>
        <dbReference type="ARBA" id="ARBA00023136"/>
    </source>
</evidence>
<dbReference type="InterPro" id="IPR043441">
    <property type="entry name" value="Tjap1/BEGAIN"/>
</dbReference>
<keyword evidence="3" id="KW-0472">Membrane</keyword>
<dbReference type="EMBL" id="CAJHNH020003537">
    <property type="protein sequence ID" value="CAG5129517.1"/>
    <property type="molecule type" value="Genomic_DNA"/>
</dbReference>
<evidence type="ECO:0000256" key="5">
    <source>
        <dbReference type="SAM" id="MobiDB-lite"/>
    </source>
</evidence>
<comment type="subcellular location">
    <subcellularLocation>
        <location evidence="1">Membrane</location>
        <topology evidence="1">Peripheral membrane protein</topology>
    </subcellularLocation>
</comment>
<evidence type="ECO:0008006" key="8">
    <source>
        <dbReference type="Google" id="ProtNLM"/>
    </source>
</evidence>
<name>A0A8S3ZJ32_9EUPU</name>
<dbReference type="PANTHER" id="PTHR28664:SF4">
    <property type="entry name" value="TIGHT JUNCTION-ASSOCIATED PROTEIN 1"/>
    <property type="match status" value="1"/>
</dbReference>